<evidence type="ECO:0000256" key="5">
    <source>
        <dbReference type="SAM" id="SignalP"/>
    </source>
</evidence>
<comment type="caution">
    <text evidence="6">The sequence shown here is derived from an EMBL/GenBank/DDBJ whole genome shotgun (WGS) entry which is preliminary data.</text>
</comment>
<feature type="signal peptide" evidence="5">
    <location>
        <begin position="1"/>
        <end position="29"/>
    </location>
</feature>
<dbReference type="EMBL" id="BTSY01000003">
    <property type="protein sequence ID" value="GMT18158.1"/>
    <property type="molecule type" value="Genomic_DNA"/>
</dbReference>
<evidence type="ECO:0000313" key="7">
    <source>
        <dbReference type="Proteomes" id="UP001432322"/>
    </source>
</evidence>
<feature type="compositionally biased region" description="Low complexity" evidence="4">
    <location>
        <begin position="47"/>
        <end position="58"/>
    </location>
</feature>
<dbReference type="GO" id="GO:0008270">
    <property type="term" value="F:zinc ion binding"/>
    <property type="evidence" value="ECO:0007669"/>
    <property type="project" value="UniProtKB-KW"/>
</dbReference>
<evidence type="ECO:0000256" key="2">
    <source>
        <dbReference type="ARBA" id="ARBA00022771"/>
    </source>
</evidence>
<name>A0AAV5VIU9_9BILA</name>
<dbReference type="AlphaFoldDB" id="A0AAV5VIU9"/>
<accession>A0AAV5VIU9</accession>
<dbReference type="PROSITE" id="PS00518">
    <property type="entry name" value="ZF_RING_1"/>
    <property type="match status" value="1"/>
</dbReference>
<keyword evidence="3" id="KW-0862">Zinc</keyword>
<keyword evidence="1" id="KW-0479">Metal-binding</keyword>
<feature type="non-terminal residue" evidence="6">
    <location>
        <position position="1"/>
    </location>
</feature>
<evidence type="ECO:0000256" key="1">
    <source>
        <dbReference type="ARBA" id="ARBA00022723"/>
    </source>
</evidence>
<keyword evidence="5" id="KW-0732">Signal</keyword>
<organism evidence="6 7">
    <name type="scientific">Pristionchus fissidentatus</name>
    <dbReference type="NCBI Taxonomy" id="1538716"/>
    <lineage>
        <taxon>Eukaryota</taxon>
        <taxon>Metazoa</taxon>
        <taxon>Ecdysozoa</taxon>
        <taxon>Nematoda</taxon>
        <taxon>Chromadorea</taxon>
        <taxon>Rhabditida</taxon>
        <taxon>Rhabditina</taxon>
        <taxon>Diplogasteromorpha</taxon>
        <taxon>Diplogasteroidea</taxon>
        <taxon>Neodiplogasteridae</taxon>
        <taxon>Pristionchus</taxon>
    </lineage>
</organism>
<evidence type="ECO:0000313" key="6">
    <source>
        <dbReference type="EMBL" id="GMT18158.1"/>
    </source>
</evidence>
<dbReference type="InterPro" id="IPR017907">
    <property type="entry name" value="Znf_RING_CS"/>
</dbReference>
<evidence type="ECO:0000256" key="3">
    <source>
        <dbReference type="ARBA" id="ARBA00022833"/>
    </source>
</evidence>
<gene>
    <name evidence="6" type="ORF">PFISCL1PPCAC_9455</name>
</gene>
<reference evidence="6" key="1">
    <citation type="submission" date="2023-10" db="EMBL/GenBank/DDBJ databases">
        <title>Genome assembly of Pristionchus species.</title>
        <authorList>
            <person name="Yoshida K."/>
            <person name="Sommer R.J."/>
        </authorList>
    </citation>
    <scope>NUCLEOTIDE SEQUENCE</scope>
    <source>
        <strain evidence="6">RS5133</strain>
    </source>
</reference>
<feature type="region of interest" description="Disordered" evidence="4">
    <location>
        <begin position="32"/>
        <end position="71"/>
    </location>
</feature>
<protein>
    <recommendedName>
        <fullName evidence="8">RING-type domain-containing protein</fullName>
    </recommendedName>
</protein>
<keyword evidence="2" id="KW-0863">Zinc-finger</keyword>
<feature type="compositionally biased region" description="Polar residues" evidence="4">
    <location>
        <begin position="32"/>
        <end position="46"/>
    </location>
</feature>
<keyword evidence="7" id="KW-1185">Reference proteome</keyword>
<sequence>IVSFHLLSFTVSFPLPSLFLLLIHQESLTTMKKPNVNNPNFSKSVNSRFSSGPSTSSSLDPPKRTTPAKSKEKFTFNSMTRANLRETVAEWHCANEECRNAGPETDFGELSFKNARARKKSANFIVNAIVPNVLLCGHFVCGACMDVLRVNSQDGQIVKCYACGTKHTEADVVGAPPAHHIGTIIDRLKPAGVSCKNCGKAAAQETHFPIEMMCYCETCNQSIFTFTTPFMCRFCWIDHCNEKHSHKKAEFSGYEKATGKLLRTFKALEKEGVELHKSRKMWHLAYLSEYEMVPTTIEIMACGCGHPYSANFPDNVPLMLDCGHLLCTECAGKKNSAGTIDCRDSQCNRARSSRTRPVIDLKWVMNRKPSQFFHCHSCGNNHTSELNGMHRMKEKNKWKVCQRAICLYCLFGKRYNAKHKHL</sequence>
<evidence type="ECO:0008006" key="8">
    <source>
        <dbReference type="Google" id="ProtNLM"/>
    </source>
</evidence>
<dbReference type="Proteomes" id="UP001432322">
    <property type="component" value="Unassembled WGS sequence"/>
</dbReference>
<proteinExistence type="predicted"/>
<evidence type="ECO:0000256" key="4">
    <source>
        <dbReference type="SAM" id="MobiDB-lite"/>
    </source>
</evidence>
<feature type="chain" id="PRO_5043461940" description="RING-type domain-containing protein" evidence="5">
    <location>
        <begin position="30"/>
        <end position="422"/>
    </location>
</feature>